<dbReference type="OrthoDB" id="928481at2"/>
<keyword evidence="1" id="KW-0560">Oxidoreductase</keyword>
<dbReference type="Proteomes" id="UP000199029">
    <property type="component" value="Unassembled WGS sequence"/>
</dbReference>
<name>A0A1I6BQ21_HYMAR</name>
<gene>
    <name evidence="1" type="ORF">SAMN04515668_4894</name>
</gene>
<evidence type="ECO:0000313" key="1">
    <source>
        <dbReference type="EMBL" id="SFQ83042.1"/>
    </source>
</evidence>
<dbReference type="Gene3D" id="2.60.120.620">
    <property type="entry name" value="q2cbj1_9rhob like domain"/>
    <property type="match status" value="1"/>
</dbReference>
<keyword evidence="2" id="KW-1185">Reference proteome</keyword>
<protein>
    <submittedName>
        <fullName evidence="1">Phytanoyl-CoA dioxygenase (PhyH)</fullName>
    </submittedName>
</protein>
<dbReference type="Pfam" id="PF05721">
    <property type="entry name" value="PhyH"/>
    <property type="match status" value="1"/>
</dbReference>
<dbReference type="RefSeq" id="WP_092678924.1">
    <property type="nucleotide sequence ID" value="NZ_FOXS01000011.1"/>
</dbReference>
<proteinExistence type="predicted"/>
<evidence type="ECO:0000313" key="2">
    <source>
        <dbReference type="Proteomes" id="UP000199029"/>
    </source>
</evidence>
<keyword evidence="1" id="KW-0223">Dioxygenase</keyword>
<organism evidence="1 2">
    <name type="scientific">Hymenobacter arizonensis</name>
    <name type="common">Siccationidurans arizonensis</name>
    <dbReference type="NCBI Taxonomy" id="1227077"/>
    <lineage>
        <taxon>Bacteria</taxon>
        <taxon>Pseudomonadati</taxon>
        <taxon>Bacteroidota</taxon>
        <taxon>Cytophagia</taxon>
        <taxon>Cytophagales</taxon>
        <taxon>Hymenobacteraceae</taxon>
        <taxon>Hymenobacter</taxon>
    </lineage>
</organism>
<dbReference type="InterPro" id="IPR008775">
    <property type="entry name" value="Phytyl_CoA_dOase-like"/>
</dbReference>
<accession>A0A1I6BQ21</accession>
<dbReference type="EMBL" id="FOXS01000011">
    <property type="protein sequence ID" value="SFQ83042.1"/>
    <property type="molecule type" value="Genomic_DNA"/>
</dbReference>
<reference evidence="2" key="1">
    <citation type="submission" date="2016-10" db="EMBL/GenBank/DDBJ databases">
        <authorList>
            <person name="Varghese N."/>
            <person name="Submissions S."/>
        </authorList>
    </citation>
    <scope>NUCLEOTIDE SEQUENCE [LARGE SCALE GENOMIC DNA]</scope>
    <source>
        <strain evidence="2">OR362-8,ATCC BAA-1266,JCM 13504</strain>
    </source>
</reference>
<sequence>MNLSTNLSSIPASTIADKLREGEGYHIIENAVPQATIDELLSLISAQEYLVNNNEVGVVYASRMRFHSHTLAASKSCYDLVTDETIRAISRSFFDGPHKVSNQRLYETHTQAHVPWHTDNNLQEGVTFKGKHSLPGILFLLYLSDVANINPFQLIPGSHKWSAEHNERFFSDHYIHTIHGRNIVSVQAPRGTLIMCNSHLIHRAEPFAHPGYRRFTFLFQVDALSNEYVGHGEKLLINPSFVNDTSPAILNYLGFGIPATYQAFPQTSISTMLPSDLWALQRNIIPKMIFGLLLHTIKQVLPGGILNKLKNLKRL</sequence>
<dbReference type="AlphaFoldDB" id="A0A1I6BQ21"/>
<dbReference type="GO" id="GO:0016706">
    <property type="term" value="F:2-oxoglutarate-dependent dioxygenase activity"/>
    <property type="evidence" value="ECO:0007669"/>
    <property type="project" value="UniProtKB-ARBA"/>
</dbReference>
<dbReference type="SUPFAM" id="SSF51197">
    <property type="entry name" value="Clavaminate synthase-like"/>
    <property type="match status" value="1"/>
</dbReference>